<feature type="region of interest" description="Disordered" evidence="8">
    <location>
        <begin position="18"/>
        <end position="59"/>
    </location>
</feature>
<keyword evidence="6" id="KW-0482">Metalloprotease</keyword>
<evidence type="ECO:0000259" key="10">
    <source>
        <dbReference type="Pfam" id="PF01551"/>
    </source>
</evidence>
<evidence type="ECO:0000256" key="6">
    <source>
        <dbReference type="ARBA" id="ARBA00023049"/>
    </source>
</evidence>
<dbReference type="Pfam" id="PF01551">
    <property type="entry name" value="Peptidase_M23"/>
    <property type="match status" value="1"/>
</dbReference>
<evidence type="ECO:0000256" key="8">
    <source>
        <dbReference type="SAM" id="MobiDB-lite"/>
    </source>
</evidence>
<dbReference type="EMBL" id="QFQB01000077">
    <property type="protein sequence ID" value="PZQ44793.1"/>
    <property type="molecule type" value="Genomic_DNA"/>
</dbReference>
<dbReference type="GO" id="GO:0006508">
    <property type="term" value="P:proteolysis"/>
    <property type="evidence" value="ECO:0007669"/>
    <property type="project" value="UniProtKB-KW"/>
</dbReference>
<dbReference type="GO" id="GO:0046872">
    <property type="term" value="F:metal ion binding"/>
    <property type="evidence" value="ECO:0007669"/>
    <property type="project" value="UniProtKB-KW"/>
</dbReference>
<protein>
    <submittedName>
        <fullName evidence="11">Peptidase M23</fullName>
    </submittedName>
</protein>
<dbReference type="CDD" id="cd12797">
    <property type="entry name" value="M23_peptidase"/>
    <property type="match status" value="1"/>
</dbReference>
<dbReference type="AlphaFoldDB" id="A0A2W5PQN4"/>
<evidence type="ECO:0000313" key="11">
    <source>
        <dbReference type="EMBL" id="PZQ44793.1"/>
    </source>
</evidence>
<dbReference type="Proteomes" id="UP000249417">
    <property type="component" value="Unassembled WGS sequence"/>
</dbReference>
<dbReference type="PANTHER" id="PTHR21666:SF288">
    <property type="entry name" value="CELL DIVISION PROTEIN YTFB"/>
    <property type="match status" value="1"/>
</dbReference>
<gene>
    <name evidence="11" type="ORF">DI551_09385</name>
</gene>
<dbReference type="InterPro" id="IPR050570">
    <property type="entry name" value="Cell_wall_metabolism_enzyme"/>
</dbReference>
<keyword evidence="7" id="KW-0175">Coiled coil</keyword>
<evidence type="ECO:0000256" key="1">
    <source>
        <dbReference type="ARBA" id="ARBA00001947"/>
    </source>
</evidence>
<feature type="domain" description="M23ase beta-sheet core" evidence="10">
    <location>
        <begin position="301"/>
        <end position="395"/>
    </location>
</feature>
<name>A0A2W5PQN4_9BACT</name>
<feature type="compositionally biased region" description="Basic and acidic residues" evidence="8">
    <location>
        <begin position="34"/>
        <end position="56"/>
    </location>
</feature>
<evidence type="ECO:0000313" key="12">
    <source>
        <dbReference type="Proteomes" id="UP000249417"/>
    </source>
</evidence>
<comment type="caution">
    <text evidence="11">The sequence shown here is derived from an EMBL/GenBank/DDBJ whole genome shotgun (WGS) entry which is preliminary data.</text>
</comment>
<feature type="chain" id="PRO_5015994801" evidence="9">
    <location>
        <begin position="20"/>
        <end position="402"/>
    </location>
</feature>
<reference evidence="11 12" key="1">
    <citation type="submission" date="2017-08" db="EMBL/GenBank/DDBJ databases">
        <title>Infants hospitalized years apart are colonized by the same room-sourced microbial strains.</title>
        <authorList>
            <person name="Brooks B."/>
            <person name="Olm M.R."/>
            <person name="Firek B.A."/>
            <person name="Baker R."/>
            <person name="Thomas B.C."/>
            <person name="Morowitz M.J."/>
            <person name="Banfield J.F."/>
        </authorList>
    </citation>
    <scope>NUCLEOTIDE SEQUENCE [LARGE SCALE GENOMIC DNA]</scope>
    <source>
        <strain evidence="11">S2_005_002_R2_29</strain>
    </source>
</reference>
<sequence length="402" mass="44138">MMNPRYLAFLLFLSSPSFAQDAPKPSHHPAAQIEQEKQQTEARKKELEKQSKKLTQELDDTQETLVDIAGEIKKNEQRLTELDAKMSSNRKEQDEIGARLKKDRRSIGDLVLALERLDRTPPEAVLARPGAPLETAQSAMLLQSILPNIYGRAESLKKDLKRLDDLLADMKKSQEEVKTTAAELAKRQDTVAALLKKRKGLYAQTQTDLKSQEAALREISVRAESLKDLVSRIEQREKEELERTQAAAVRPRVDAENTSDTTPSMASARPTPIPRAGSAQLPISGIIRVGYKQMDDIGAESQGLTIEGRAGALVVSPMGGVVRYAGYFKNYGQIIIVEHQKDFHSLIAGLARIDTVVGQSVAAGEPVGTLAKSAPGGGKPTLYYELRLNGEPVNPARKFAGL</sequence>
<evidence type="ECO:0000256" key="7">
    <source>
        <dbReference type="SAM" id="Coils"/>
    </source>
</evidence>
<dbReference type="GO" id="GO:0004222">
    <property type="term" value="F:metalloendopeptidase activity"/>
    <property type="evidence" value="ECO:0007669"/>
    <property type="project" value="TreeGrafter"/>
</dbReference>
<feature type="compositionally biased region" description="Polar residues" evidence="8">
    <location>
        <begin position="256"/>
        <end position="265"/>
    </location>
</feature>
<proteinExistence type="predicted"/>
<evidence type="ECO:0000256" key="2">
    <source>
        <dbReference type="ARBA" id="ARBA00022670"/>
    </source>
</evidence>
<dbReference type="Gene3D" id="2.70.70.10">
    <property type="entry name" value="Glucose Permease (Domain IIA)"/>
    <property type="match status" value="1"/>
</dbReference>
<evidence type="ECO:0000256" key="5">
    <source>
        <dbReference type="ARBA" id="ARBA00022833"/>
    </source>
</evidence>
<evidence type="ECO:0000256" key="4">
    <source>
        <dbReference type="ARBA" id="ARBA00022801"/>
    </source>
</evidence>
<evidence type="ECO:0000256" key="9">
    <source>
        <dbReference type="SAM" id="SignalP"/>
    </source>
</evidence>
<keyword evidence="2" id="KW-0645">Protease</keyword>
<feature type="region of interest" description="Disordered" evidence="8">
    <location>
        <begin position="241"/>
        <end position="275"/>
    </location>
</feature>
<accession>A0A2W5PQN4</accession>
<dbReference type="InterPro" id="IPR016047">
    <property type="entry name" value="M23ase_b-sheet_dom"/>
</dbReference>
<keyword evidence="9" id="KW-0732">Signal</keyword>
<keyword evidence="3" id="KW-0479">Metal-binding</keyword>
<keyword evidence="5" id="KW-0862">Zinc</keyword>
<dbReference type="InterPro" id="IPR011055">
    <property type="entry name" value="Dup_hybrid_motif"/>
</dbReference>
<feature type="coiled-coil region" evidence="7">
    <location>
        <begin position="153"/>
        <end position="183"/>
    </location>
</feature>
<evidence type="ECO:0000256" key="3">
    <source>
        <dbReference type="ARBA" id="ARBA00022723"/>
    </source>
</evidence>
<feature type="signal peptide" evidence="9">
    <location>
        <begin position="1"/>
        <end position="19"/>
    </location>
</feature>
<dbReference type="PANTHER" id="PTHR21666">
    <property type="entry name" value="PEPTIDASE-RELATED"/>
    <property type="match status" value="1"/>
</dbReference>
<comment type="cofactor">
    <cofactor evidence="1">
        <name>Zn(2+)</name>
        <dbReference type="ChEBI" id="CHEBI:29105"/>
    </cofactor>
</comment>
<keyword evidence="4" id="KW-0378">Hydrolase</keyword>
<organism evidence="11 12">
    <name type="scientific">Micavibrio aeruginosavorus</name>
    <dbReference type="NCBI Taxonomy" id="349221"/>
    <lineage>
        <taxon>Bacteria</taxon>
        <taxon>Pseudomonadati</taxon>
        <taxon>Bdellovibrionota</taxon>
        <taxon>Bdellovibrionia</taxon>
        <taxon>Bdellovibrionales</taxon>
        <taxon>Pseudobdellovibrionaceae</taxon>
        <taxon>Micavibrio</taxon>
    </lineage>
</organism>
<dbReference type="SUPFAM" id="SSF51261">
    <property type="entry name" value="Duplicated hybrid motif"/>
    <property type="match status" value="1"/>
</dbReference>